<dbReference type="Proteomes" id="UP000284557">
    <property type="component" value="Unassembled WGS sequence"/>
</dbReference>
<evidence type="ECO:0000313" key="3">
    <source>
        <dbReference type="Proteomes" id="UP000284557"/>
    </source>
</evidence>
<evidence type="ECO:0000259" key="1">
    <source>
        <dbReference type="PROSITE" id="PS50943"/>
    </source>
</evidence>
<gene>
    <name evidence="2" type="ORF">D2E76_23050</name>
</gene>
<dbReference type="PROSITE" id="PS50943">
    <property type="entry name" value="HTH_CROC1"/>
    <property type="match status" value="1"/>
</dbReference>
<dbReference type="InterPro" id="IPR001387">
    <property type="entry name" value="Cro/C1-type_HTH"/>
</dbReference>
<dbReference type="Pfam" id="PF13560">
    <property type="entry name" value="HTH_31"/>
    <property type="match status" value="1"/>
</dbReference>
<sequence length="142" mass="15954">MGIFEELAEEFGLGSESPEARLAADLAAADEQFMRQLVALRHSAGLTQEDLGKAWGRHKTTVSQFERPGADPRLSTIRRYAASIGARYIHHVVLDSPQRLHRAELDALSRWIDANELFNRAEDIESSPQRVPLEMPLPLNPR</sequence>
<accession>A0ABD7HIA1</accession>
<name>A0ABD7HIA1_9MYCO</name>
<comment type="caution">
    <text evidence="2">The sequence shown here is derived from an EMBL/GenBank/DDBJ whole genome shotgun (WGS) entry which is preliminary data.</text>
</comment>
<dbReference type="Gene3D" id="1.10.260.40">
    <property type="entry name" value="lambda repressor-like DNA-binding domains"/>
    <property type="match status" value="1"/>
</dbReference>
<evidence type="ECO:0000313" key="2">
    <source>
        <dbReference type="EMBL" id="RIT32693.1"/>
    </source>
</evidence>
<dbReference type="EMBL" id="QXBN01000023">
    <property type="protein sequence ID" value="RIT32693.1"/>
    <property type="molecule type" value="Genomic_DNA"/>
</dbReference>
<dbReference type="CDD" id="cd00093">
    <property type="entry name" value="HTH_XRE"/>
    <property type="match status" value="1"/>
</dbReference>
<dbReference type="AlphaFoldDB" id="A0ABD7HIA1"/>
<organism evidence="2 3">
    <name type="scientific">Mycobacteroides abscessus</name>
    <dbReference type="NCBI Taxonomy" id="36809"/>
    <lineage>
        <taxon>Bacteria</taxon>
        <taxon>Bacillati</taxon>
        <taxon>Actinomycetota</taxon>
        <taxon>Actinomycetes</taxon>
        <taxon>Mycobacteriales</taxon>
        <taxon>Mycobacteriaceae</taxon>
        <taxon>Mycobacteroides</taxon>
    </lineage>
</organism>
<dbReference type="RefSeq" id="WP_079615566.1">
    <property type="nucleotide sequence ID" value="NZ_QXBN01000023.1"/>
</dbReference>
<proteinExistence type="predicted"/>
<feature type="domain" description="HTH cro/C1-type" evidence="1">
    <location>
        <begin position="37"/>
        <end position="91"/>
    </location>
</feature>
<dbReference type="InterPro" id="IPR010982">
    <property type="entry name" value="Lambda_DNA-bd_dom_sf"/>
</dbReference>
<reference evidence="2 3" key="1">
    <citation type="submission" date="2018-08" db="EMBL/GenBank/DDBJ databases">
        <title>Linezolid Resistance in Mycobacterium abscessus: MIC Distribution and Comprehensive Investigation of Resistance Mechanisms.</title>
        <authorList>
            <person name="Ye M."/>
            <person name="Xu L."/>
            <person name="Zou Y."/>
            <person name="Li B."/>
            <person name="Guo Q."/>
            <person name="Zhang Y."/>
            <person name="Zhan M."/>
            <person name="Xu B."/>
            <person name="Yu F."/>
            <person name="Zhang Z."/>
            <person name="Chu H."/>
        </authorList>
    </citation>
    <scope>NUCLEOTIDE SEQUENCE [LARGE SCALE GENOMIC DNA]</scope>
    <source>
        <strain evidence="2 3">G143</strain>
    </source>
</reference>
<dbReference type="SUPFAM" id="SSF47413">
    <property type="entry name" value="lambda repressor-like DNA-binding domains"/>
    <property type="match status" value="1"/>
</dbReference>
<protein>
    <submittedName>
        <fullName evidence="2">XRE family transcriptional regulator</fullName>
    </submittedName>
</protein>